<dbReference type="EMBL" id="CP066744">
    <property type="protein sequence ID" value="QQK07876.1"/>
    <property type="molecule type" value="Genomic_DNA"/>
</dbReference>
<keyword evidence="1" id="KW-0808">Transferase</keyword>
<organism evidence="1 2">
    <name type="scientific">Miniphocaeibacter halophilus</name>
    <dbReference type="NCBI Taxonomy" id="2931922"/>
    <lineage>
        <taxon>Bacteria</taxon>
        <taxon>Bacillati</taxon>
        <taxon>Bacillota</taxon>
        <taxon>Tissierellia</taxon>
        <taxon>Tissierellales</taxon>
        <taxon>Peptoniphilaceae</taxon>
        <taxon>Miniphocaeibacter</taxon>
    </lineage>
</organism>
<accession>A0AC61MU48</accession>
<proteinExistence type="predicted"/>
<gene>
    <name evidence="1" type="primary">mnmA</name>
    <name evidence="1" type="ORF">JFY71_11480</name>
</gene>
<evidence type="ECO:0000313" key="2">
    <source>
        <dbReference type="Proteomes" id="UP000595814"/>
    </source>
</evidence>
<keyword evidence="2" id="KW-1185">Reference proteome</keyword>
<dbReference type="Proteomes" id="UP000595814">
    <property type="component" value="Chromosome"/>
</dbReference>
<protein>
    <submittedName>
        <fullName evidence="1">tRNA 2-thiouridine(34) synthase MnmA</fullName>
        <ecNumber evidence="1">2.8.1.13</ecNumber>
    </submittedName>
</protein>
<evidence type="ECO:0000313" key="1">
    <source>
        <dbReference type="EMBL" id="QQK07876.1"/>
    </source>
</evidence>
<sequence>MTRRVILGMSGGVDSSVSALLLQKQGYEVAGATMNMIPEGNLFKEKYCSLANATEEAKLVAKDLGIEHYIIDLKQEFDKNIIESFVREYSLGYTPNPCIRCNKYIKFGEFLKETKKLGGDYISTGHYAKVEYDKDRERYLLKKAKDSKKDQTYFLYNLKQEILKEVLFPLGDLTKDEVRDIGEKSGIFTYSKKDSEEICFINKDDHGNFIKTRNPELIGVGNFIDEEGNVLGEHKGIVYYTIGQRRGLGIALGKRVFVSKINPKTKEITLSDDESLYKSRIELKDYNLISLDDILEPLEVTAKIRHGVNEYKALVTKKDDKLFLEFEKPVRAPSRGQSAVMYNGDIVVGGGIIENVW</sequence>
<name>A0AC61MU48_9FIRM</name>
<reference evidence="1 2" key="1">
    <citation type="journal article" date="2022" name="Int. J. Syst. Evol. Microbiol.">
        <title>Miniphocaeibacter halophilus sp. nov., an ammonium-tolerant acetate-producing bacterium isolated from a biogas system.</title>
        <authorList>
            <person name="Schnurer A."/>
            <person name="Singh A."/>
            <person name="Bi S."/>
            <person name="Qiao W."/>
            <person name="Westerholm M."/>
        </authorList>
    </citation>
    <scope>NUCLEOTIDE SEQUENCE [LARGE SCALE GENOMIC DNA]</scope>
    <source>
        <strain evidence="1 2">AMB_01</strain>
    </source>
</reference>
<dbReference type="EC" id="2.8.1.13" evidence="1"/>